<reference evidence="4" key="1">
    <citation type="submission" date="2021-01" db="EMBL/GenBank/DDBJ databases">
        <authorList>
            <person name="Corre E."/>
            <person name="Pelletier E."/>
            <person name="Niang G."/>
            <person name="Scheremetjew M."/>
            <person name="Finn R."/>
            <person name="Kale V."/>
            <person name="Holt S."/>
            <person name="Cochrane G."/>
            <person name="Meng A."/>
            <person name="Brown T."/>
            <person name="Cohen L."/>
        </authorList>
    </citation>
    <scope>NUCLEOTIDE SEQUENCE</scope>
    <source>
        <strain evidence="4">CCMP281</strain>
    </source>
</reference>
<dbReference type="PANTHER" id="PTHR10582:SF31">
    <property type="entry name" value="TRANSIENT RECEPTOR POTENTIAL CATION CHANNEL SUBFAMILY V MEMBER 6-LIKE"/>
    <property type="match status" value="1"/>
</dbReference>
<sequence length="264" mass="28775">MTVAFKSSSALGPLVLIVSQMLLSSVTPFLAVYVCFFGGASTMLFVFARAVNSHTDLWIVCKTLFRYTINPDTSYFDTLQVDAVGSTIDSPITYISNATQVVWIVLSHVVLLNVLIAMMNDTYSKIFEEHEMRWRLQFLQQVLFLEATPMIFNPFSCLGISPTSRPSTHIKSTLDILTASGESKTVDCFFLQMERAQEEPASSNGKAPPSSDSPGDSPGASDMWQLMLGTQLSGFGTSLKTLQESVDGLKLELTAQAPANGSEG</sequence>
<feature type="compositionally biased region" description="Low complexity" evidence="2">
    <location>
        <begin position="207"/>
        <end position="222"/>
    </location>
</feature>
<evidence type="ECO:0008006" key="5">
    <source>
        <dbReference type="Google" id="ProtNLM"/>
    </source>
</evidence>
<dbReference type="GO" id="GO:0005886">
    <property type="term" value="C:plasma membrane"/>
    <property type="evidence" value="ECO:0007669"/>
    <property type="project" value="TreeGrafter"/>
</dbReference>
<organism evidence="4">
    <name type="scientific">Haptolina ericina</name>
    <dbReference type="NCBI Taxonomy" id="156174"/>
    <lineage>
        <taxon>Eukaryota</taxon>
        <taxon>Haptista</taxon>
        <taxon>Haptophyta</taxon>
        <taxon>Prymnesiophyceae</taxon>
        <taxon>Prymnesiales</taxon>
        <taxon>Prymnesiaceae</taxon>
        <taxon>Haptolina</taxon>
    </lineage>
</organism>
<accession>A0A7S3EVG1</accession>
<protein>
    <recommendedName>
        <fullName evidence="5">Ion transport domain-containing protein</fullName>
    </recommendedName>
</protein>
<evidence type="ECO:0000313" key="4">
    <source>
        <dbReference type="EMBL" id="CAE0110623.1"/>
    </source>
</evidence>
<keyword evidence="3" id="KW-1133">Transmembrane helix</keyword>
<feature type="region of interest" description="Disordered" evidence="2">
    <location>
        <begin position="198"/>
        <end position="223"/>
    </location>
</feature>
<gene>
    <name evidence="4" type="ORF">HERI1096_LOCUS11283</name>
</gene>
<dbReference type="GO" id="GO:0005262">
    <property type="term" value="F:calcium channel activity"/>
    <property type="evidence" value="ECO:0007669"/>
    <property type="project" value="TreeGrafter"/>
</dbReference>
<dbReference type="InterPro" id="IPR024862">
    <property type="entry name" value="TRPV"/>
</dbReference>
<proteinExistence type="predicted"/>
<dbReference type="EMBL" id="HBHX01020229">
    <property type="protein sequence ID" value="CAE0110623.1"/>
    <property type="molecule type" value="Transcribed_RNA"/>
</dbReference>
<dbReference type="PANTHER" id="PTHR10582">
    <property type="entry name" value="TRANSIENT RECEPTOR POTENTIAL ION CHANNEL PROTEIN"/>
    <property type="match status" value="1"/>
</dbReference>
<keyword evidence="3" id="KW-0472">Membrane</keyword>
<evidence type="ECO:0000256" key="1">
    <source>
        <dbReference type="ARBA" id="ARBA00022737"/>
    </source>
</evidence>
<dbReference type="AlphaFoldDB" id="A0A7S3EVG1"/>
<name>A0A7S3EVG1_9EUKA</name>
<keyword evidence="1" id="KW-0677">Repeat</keyword>
<feature type="transmembrane region" description="Helical" evidence="3">
    <location>
        <begin position="101"/>
        <end position="119"/>
    </location>
</feature>
<dbReference type="GO" id="GO:0098703">
    <property type="term" value="P:calcium ion import across plasma membrane"/>
    <property type="evidence" value="ECO:0007669"/>
    <property type="project" value="TreeGrafter"/>
</dbReference>
<evidence type="ECO:0000256" key="2">
    <source>
        <dbReference type="SAM" id="MobiDB-lite"/>
    </source>
</evidence>
<keyword evidence="3" id="KW-0812">Transmembrane</keyword>
<feature type="transmembrane region" description="Helical" evidence="3">
    <location>
        <begin position="21"/>
        <end position="48"/>
    </location>
</feature>
<evidence type="ECO:0000256" key="3">
    <source>
        <dbReference type="SAM" id="Phobius"/>
    </source>
</evidence>